<keyword evidence="4" id="KW-1185">Reference proteome</keyword>
<keyword evidence="2" id="KW-0472">Membrane</keyword>
<evidence type="ECO:0000256" key="2">
    <source>
        <dbReference type="SAM" id="Phobius"/>
    </source>
</evidence>
<dbReference type="InterPro" id="IPR021401">
    <property type="entry name" value="DUF3040"/>
</dbReference>
<sequence>MPLSEEELRLLDQMERALVEEDPKFASTLRGTAMRTSARRRLAIAGFGFALGITLLFVGVLTEWYVGIVGFVLMLGSATLALSTIRTRQAAAADPRAGSAHPSGFTSIDGGRRTRRSRAGRGRDRAPFLERMDERWRRRRENGGF</sequence>
<reference evidence="3 4" key="1">
    <citation type="submission" date="2024-09" db="EMBL/GenBank/DDBJ databases">
        <authorList>
            <person name="Sun Q."/>
            <person name="Mori K."/>
        </authorList>
    </citation>
    <scope>NUCLEOTIDE SEQUENCE [LARGE SCALE GENOMIC DNA]</scope>
    <source>
        <strain evidence="3 4">JCM 9626</strain>
    </source>
</reference>
<feature type="region of interest" description="Disordered" evidence="1">
    <location>
        <begin position="91"/>
        <end position="126"/>
    </location>
</feature>
<feature type="transmembrane region" description="Helical" evidence="2">
    <location>
        <begin position="64"/>
        <end position="82"/>
    </location>
</feature>
<protein>
    <submittedName>
        <fullName evidence="3">DUF3040 domain-containing protein</fullName>
    </submittedName>
</protein>
<dbReference type="EMBL" id="JBHMDG010000026">
    <property type="protein sequence ID" value="MFB9314934.1"/>
    <property type="molecule type" value="Genomic_DNA"/>
</dbReference>
<evidence type="ECO:0000313" key="3">
    <source>
        <dbReference type="EMBL" id="MFB9314934.1"/>
    </source>
</evidence>
<evidence type="ECO:0000256" key="1">
    <source>
        <dbReference type="SAM" id="MobiDB-lite"/>
    </source>
</evidence>
<proteinExistence type="predicted"/>
<evidence type="ECO:0000313" key="4">
    <source>
        <dbReference type="Proteomes" id="UP001589750"/>
    </source>
</evidence>
<accession>A0ABV5KH08</accession>
<dbReference type="RefSeq" id="WP_140010060.1">
    <property type="nucleotide sequence ID" value="NZ_JBHMDG010000026.1"/>
</dbReference>
<organism evidence="3 4">
    <name type="scientific">Nocardioides plantarum</name>
    <dbReference type="NCBI Taxonomy" id="29299"/>
    <lineage>
        <taxon>Bacteria</taxon>
        <taxon>Bacillati</taxon>
        <taxon>Actinomycetota</taxon>
        <taxon>Actinomycetes</taxon>
        <taxon>Propionibacteriales</taxon>
        <taxon>Nocardioidaceae</taxon>
        <taxon>Nocardioides</taxon>
    </lineage>
</organism>
<dbReference type="Pfam" id="PF11239">
    <property type="entry name" value="DUF3040"/>
    <property type="match status" value="1"/>
</dbReference>
<keyword evidence="2" id="KW-1133">Transmembrane helix</keyword>
<comment type="caution">
    <text evidence="3">The sequence shown here is derived from an EMBL/GenBank/DDBJ whole genome shotgun (WGS) entry which is preliminary data.</text>
</comment>
<name>A0ABV5KH08_9ACTN</name>
<feature type="transmembrane region" description="Helical" evidence="2">
    <location>
        <begin position="42"/>
        <end position="58"/>
    </location>
</feature>
<dbReference type="Proteomes" id="UP001589750">
    <property type="component" value="Unassembled WGS sequence"/>
</dbReference>
<gene>
    <name evidence="3" type="ORF">ACFFRI_17885</name>
</gene>
<keyword evidence="2" id="KW-0812">Transmembrane</keyword>